<evidence type="ECO:0000256" key="7">
    <source>
        <dbReference type="ARBA" id="ARBA00022801"/>
    </source>
</evidence>
<feature type="transmembrane region" description="Helical" evidence="15">
    <location>
        <begin position="59"/>
        <end position="84"/>
    </location>
</feature>
<keyword evidence="7" id="KW-0378">Hydrolase</keyword>
<dbReference type="GO" id="GO:0004806">
    <property type="term" value="F:triacylglycerol lipase activity"/>
    <property type="evidence" value="ECO:0007669"/>
    <property type="project" value="TreeGrafter"/>
</dbReference>
<dbReference type="PANTHER" id="PTHR45792">
    <property type="entry name" value="DIACYLGLYCEROL LIPASE HOMOLOG-RELATED"/>
    <property type="match status" value="1"/>
</dbReference>
<keyword evidence="12 15" id="KW-0472">Membrane</keyword>
<dbReference type="PANTHER" id="PTHR45792:SF2">
    <property type="entry name" value="DIACYLGLYCEROL LIPASE-BETA"/>
    <property type="match status" value="1"/>
</dbReference>
<keyword evidence="10 15" id="KW-1133">Transmembrane helix</keyword>
<keyword evidence="3" id="KW-1003">Cell membrane</keyword>
<dbReference type="OrthoDB" id="438440at2759"/>
<dbReference type="AlphaFoldDB" id="A0A0N4UA30"/>
<feature type="transmembrane region" description="Helical" evidence="15">
    <location>
        <begin position="105"/>
        <end position="126"/>
    </location>
</feature>
<feature type="transmembrane region" description="Helical" evidence="15">
    <location>
        <begin position="138"/>
        <end position="163"/>
    </location>
</feature>
<reference evidence="17 19" key="2">
    <citation type="submission" date="2018-11" db="EMBL/GenBank/DDBJ databases">
        <authorList>
            <consortium name="Pathogen Informatics"/>
        </authorList>
    </citation>
    <scope>NUCLEOTIDE SEQUENCE [LARGE SCALE GENOMIC DNA]</scope>
</reference>
<evidence type="ECO:0000313" key="19">
    <source>
        <dbReference type="Proteomes" id="UP000274756"/>
    </source>
</evidence>
<feature type="domain" description="Fungal lipase-type" evidence="16">
    <location>
        <begin position="321"/>
        <end position="445"/>
    </location>
</feature>
<keyword evidence="8" id="KW-0106">Calcium</keyword>
<protein>
    <recommendedName>
        <fullName evidence="14">sn-1-specific diacylglycerol lipase</fullName>
        <ecNumber evidence="14">3.1.1.116</ecNumber>
    </recommendedName>
</protein>
<evidence type="ECO:0000256" key="3">
    <source>
        <dbReference type="ARBA" id="ARBA00022475"/>
    </source>
</evidence>
<dbReference type="SUPFAM" id="SSF53474">
    <property type="entry name" value="alpha/beta-Hydrolases"/>
    <property type="match status" value="1"/>
</dbReference>
<dbReference type="GO" id="GO:0005737">
    <property type="term" value="C:cytoplasm"/>
    <property type="evidence" value="ECO:0007669"/>
    <property type="project" value="TreeGrafter"/>
</dbReference>
<name>A0A0N4UA30_DRAME</name>
<evidence type="ECO:0000256" key="5">
    <source>
        <dbReference type="ARBA" id="ARBA00022692"/>
    </source>
</evidence>
<evidence type="ECO:0000256" key="1">
    <source>
        <dbReference type="ARBA" id="ARBA00001913"/>
    </source>
</evidence>
<sequence length="521" mass="59013">MPSLIAFGRRWNIASDDFVFPAISEAFFRFIWYLFFLVLVTCIVVALNNPLKCRSLDFIISMLVLISLNLLTILLCITIARISSRGAILQPFSRRHISTLLHIRLPVYIIELLCTIYSTIIAFVFFLVSGEFCHLTLLFRLTVILQWILLFAVLFGVAVFSCLDRRGEQTIRSALNDISTMIASFFDDVDLVPSDILAGLILLVHSSELPTTDLIPEWMTIENAKKTFNFALAIYGWPTYMLGNCNCTACLELCRKSQCHKTNSRMNITTVEGDNCCLCNLTACSLMLDYSSCSIRYISFRNHLYEVPFAVIADFESHSVVITIRGSASITDLITDLSLDDEPEIRVHTGMLRSARYILFALREQRIFEEMDEIMPGYITVLCGHSLGAGVATILALLLKNEREVRCFAYSPPGCIIDENGLAATKNNVFSIVLGDDIIPRLSFQTLNDLKLRIIDSLIGCENAKYKILIKGCFRLFMYSSSSSWLNDGVYFYFLYFFLIFYNDNGSKEPATWISNLTKNL</sequence>
<gene>
    <name evidence="17" type="ORF">DME_LOCUS7983</name>
</gene>
<dbReference type="Proteomes" id="UP000038040">
    <property type="component" value="Unplaced"/>
</dbReference>
<evidence type="ECO:0000256" key="11">
    <source>
        <dbReference type="ARBA" id="ARBA00023098"/>
    </source>
</evidence>
<evidence type="ECO:0000256" key="6">
    <source>
        <dbReference type="ARBA" id="ARBA00022723"/>
    </source>
</evidence>
<evidence type="ECO:0000256" key="13">
    <source>
        <dbReference type="ARBA" id="ARBA00024531"/>
    </source>
</evidence>
<dbReference type="GO" id="GO:0046872">
    <property type="term" value="F:metal ion binding"/>
    <property type="evidence" value="ECO:0007669"/>
    <property type="project" value="UniProtKB-KW"/>
</dbReference>
<evidence type="ECO:0000256" key="8">
    <source>
        <dbReference type="ARBA" id="ARBA00022837"/>
    </source>
</evidence>
<keyword evidence="11" id="KW-0443">Lipid metabolism</keyword>
<comment type="cofactor">
    <cofactor evidence="1">
        <name>Ca(2+)</name>
        <dbReference type="ChEBI" id="CHEBI:29108"/>
    </cofactor>
</comment>
<dbReference type="GO" id="GO:0005886">
    <property type="term" value="C:plasma membrane"/>
    <property type="evidence" value="ECO:0007669"/>
    <property type="project" value="UniProtKB-SubCell"/>
</dbReference>
<evidence type="ECO:0000256" key="14">
    <source>
        <dbReference type="ARBA" id="ARBA00026104"/>
    </source>
</evidence>
<comment type="subcellular location">
    <subcellularLocation>
        <location evidence="2">Cell membrane</location>
        <topology evidence="2">Multi-pass membrane protein</topology>
    </subcellularLocation>
</comment>
<dbReference type="Proteomes" id="UP000274756">
    <property type="component" value="Unassembled WGS sequence"/>
</dbReference>
<evidence type="ECO:0000256" key="10">
    <source>
        <dbReference type="ARBA" id="ARBA00022989"/>
    </source>
</evidence>
<keyword evidence="4" id="KW-0597">Phosphoprotein</keyword>
<dbReference type="InterPro" id="IPR002921">
    <property type="entry name" value="Fungal_lipase-type"/>
</dbReference>
<dbReference type="Gene3D" id="3.40.50.1820">
    <property type="entry name" value="alpha/beta hydrolase"/>
    <property type="match status" value="1"/>
</dbReference>
<keyword evidence="6" id="KW-0479">Metal-binding</keyword>
<dbReference type="GO" id="GO:0019369">
    <property type="term" value="P:arachidonate metabolic process"/>
    <property type="evidence" value="ECO:0007669"/>
    <property type="project" value="TreeGrafter"/>
</dbReference>
<evidence type="ECO:0000256" key="12">
    <source>
        <dbReference type="ARBA" id="ARBA00023136"/>
    </source>
</evidence>
<feature type="transmembrane region" description="Helical" evidence="15">
    <location>
        <begin position="30"/>
        <end position="47"/>
    </location>
</feature>
<dbReference type="WBParaSite" id="DME_0000397801-mRNA-1">
    <property type="protein sequence ID" value="DME_0000397801-mRNA-1"/>
    <property type="gene ID" value="DME_0000397801"/>
</dbReference>
<keyword evidence="9" id="KW-0442">Lipid degradation</keyword>
<dbReference type="GO" id="GO:0046340">
    <property type="term" value="P:diacylglycerol catabolic process"/>
    <property type="evidence" value="ECO:0007669"/>
    <property type="project" value="TreeGrafter"/>
</dbReference>
<dbReference type="InterPro" id="IPR029058">
    <property type="entry name" value="AB_hydrolase_fold"/>
</dbReference>
<dbReference type="Pfam" id="PF01764">
    <property type="entry name" value="Lipase_3"/>
    <property type="match status" value="1"/>
</dbReference>
<dbReference type="STRING" id="318479.A0A0N4UA30"/>
<evidence type="ECO:0000313" key="18">
    <source>
        <dbReference type="Proteomes" id="UP000038040"/>
    </source>
</evidence>
<dbReference type="EMBL" id="UYYG01001164">
    <property type="protein sequence ID" value="VDN58010.1"/>
    <property type="molecule type" value="Genomic_DNA"/>
</dbReference>
<evidence type="ECO:0000256" key="4">
    <source>
        <dbReference type="ARBA" id="ARBA00022553"/>
    </source>
</evidence>
<dbReference type="GO" id="GO:0022008">
    <property type="term" value="P:neurogenesis"/>
    <property type="evidence" value="ECO:0007669"/>
    <property type="project" value="TreeGrafter"/>
</dbReference>
<evidence type="ECO:0000259" key="16">
    <source>
        <dbReference type="Pfam" id="PF01764"/>
    </source>
</evidence>
<evidence type="ECO:0000313" key="17">
    <source>
        <dbReference type="EMBL" id="VDN58010.1"/>
    </source>
</evidence>
<proteinExistence type="predicted"/>
<dbReference type="InterPro" id="IPR052214">
    <property type="entry name" value="DAG_Lipase-Related"/>
</dbReference>
<evidence type="ECO:0000256" key="9">
    <source>
        <dbReference type="ARBA" id="ARBA00022963"/>
    </source>
</evidence>
<evidence type="ECO:0000313" key="20">
    <source>
        <dbReference type="WBParaSite" id="DME_0000397801-mRNA-1"/>
    </source>
</evidence>
<keyword evidence="5 15" id="KW-0812">Transmembrane</keyword>
<organism evidence="18 20">
    <name type="scientific">Dracunculus medinensis</name>
    <name type="common">Guinea worm</name>
    <dbReference type="NCBI Taxonomy" id="318479"/>
    <lineage>
        <taxon>Eukaryota</taxon>
        <taxon>Metazoa</taxon>
        <taxon>Ecdysozoa</taxon>
        <taxon>Nematoda</taxon>
        <taxon>Chromadorea</taxon>
        <taxon>Rhabditida</taxon>
        <taxon>Spirurina</taxon>
        <taxon>Dracunculoidea</taxon>
        <taxon>Dracunculidae</taxon>
        <taxon>Dracunculus</taxon>
    </lineage>
</organism>
<dbReference type="CDD" id="cd00519">
    <property type="entry name" value="Lipase_3"/>
    <property type="match status" value="1"/>
</dbReference>
<reference evidence="20" key="1">
    <citation type="submission" date="2017-02" db="UniProtKB">
        <authorList>
            <consortium name="WormBaseParasite"/>
        </authorList>
    </citation>
    <scope>IDENTIFICATION</scope>
</reference>
<accession>A0A0N4UA30</accession>
<evidence type="ECO:0000256" key="15">
    <source>
        <dbReference type="SAM" id="Phobius"/>
    </source>
</evidence>
<dbReference type="EC" id="3.1.1.116" evidence="14"/>
<keyword evidence="19" id="KW-1185">Reference proteome</keyword>
<comment type="catalytic activity">
    <reaction evidence="13">
        <text>a 1,2-diacyl-sn-glycerol + H2O = a 2-acylglycerol + a fatty acid + H(+)</text>
        <dbReference type="Rhea" id="RHEA:33275"/>
        <dbReference type="ChEBI" id="CHEBI:15377"/>
        <dbReference type="ChEBI" id="CHEBI:15378"/>
        <dbReference type="ChEBI" id="CHEBI:17389"/>
        <dbReference type="ChEBI" id="CHEBI:17815"/>
        <dbReference type="ChEBI" id="CHEBI:28868"/>
        <dbReference type="EC" id="3.1.1.116"/>
    </reaction>
    <physiologicalReaction direction="left-to-right" evidence="13">
        <dbReference type="Rhea" id="RHEA:33276"/>
    </physiologicalReaction>
</comment>
<feature type="transmembrane region" description="Helical" evidence="15">
    <location>
        <begin position="485"/>
        <end position="502"/>
    </location>
</feature>
<evidence type="ECO:0000256" key="2">
    <source>
        <dbReference type="ARBA" id="ARBA00004651"/>
    </source>
</evidence>